<dbReference type="GO" id="GO:0003677">
    <property type="term" value="F:DNA binding"/>
    <property type="evidence" value="ECO:0007669"/>
    <property type="project" value="InterPro"/>
</dbReference>
<organism evidence="1 2">
    <name type="scientific">Parnassius mnemosyne</name>
    <name type="common">clouded apollo</name>
    <dbReference type="NCBI Taxonomy" id="213953"/>
    <lineage>
        <taxon>Eukaryota</taxon>
        <taxon>Metazoa</taxon>
        <taxon>Ecdysozoa</taxon>
        <taxon>Arthropoda</taxon>
        <taxon>Hexapoda</taxon>
        <taxon>Insecta</taxon>
        <taxon>Pterygota</taxon>
        <taxon>Neoptera</taxon>
        <taxon>Endopterygota</taxon>
        <taxon>Lepidoptera</taxon>
        <taxon>Glossata</taxon>
        <taxon>Ditrysia</taxon>
        <taxon>Papilionoidea</taxon>
        <taxon>Papilionidae</taxon>
        <taxon>Parnassiinae</taxon>
        <taxon>Parnassini</taxon>
        <taxon>Parnassius</taxon>
        <taxon>Driopa</taxon>
    </lineage>
</organism>
<protein>
    <submittedName>
        <fullName evidence="1">Uncharacterized protein</fullName>
    </submittedName>
</protein>
<dbReference type="Proteomes" id="UP001314205">
    <property type="component" value="Unassembled WGS sequence"/>
</dbReference>
<keyword evidence="2" id="KW-1185">Reference proteome</keyword>
<accession>A0AAV1MBT3</accession>
<gene>
    <name evidence="1" type="ORF">PARMNEM_LOCUS22117</name>
</gene>
<reference evidence="1 2" key="1">
    <citation type="submission" date="2023-11" db="EMBL/GenBank/DDBJ databases">
        <authorList>
            <person name="Hedman E."/>
            <person name="Englund M."/>
            <person name="Stromberg M."/>
            <person name="Nyberg Akerstrom W."/>
            <person name="Nylinder S."/>
            <person name="Jareborg N."/>
            <person name="Kallberg Y."/>
            <person name="Kronander E."/>
        </authorList>
    </citation>
    <scope>NUCLEOTIDE SEQUENCE [LARGE SCALE GENOMIC DNA]</scope>
</reference>
<comment type="caution">
    <text evidence="1">The sequence shown here is derived from an EMBL/GenBank/DDBJ whole genome shotgun (WGS) entry which is preliminary data.</text>
</comment>
<name>A0AAV1MBT3_9NEOP</name>
<dbReference type="AlphaFoldDB" id="A0AAV1MBT3"/>
<dbReference type="InterPro" id="IPR011010">
    <property type="entry name" value="DNA_brk_join_enz"/>
</dbReference>
<sequence length="195" mass="22538">MSNFDDILFELTPPELSIIAQNASENILPEKSKSRYISTYDEFIAWREEKKANSFSENVMLAYFSELSAKLKPSTLWSRFSIIKSMLKIRNNVDISQYPKLNAFLKRLSDGFTTKKSKILTSNEVERFLNEAPDVRYLTTKVALIFGVVGVCPREELANITLKDIEAHGKMLLIKFRIQKISYREALLLKEIFLE</sequence>
<evidence type="ECO:0000313" key="1">
    <source>
        <dbReference type="EMBL" id="CAK1603812.1"/>
    </source>
</evidence>
<dbReference type="EMBL" id="CAVLGL010000159">
    <property type="protein sequence ID" value="CAK1603812.1"/>
    <property type="molecule type" value="Genomic_DNA"/>
</dbReference>
<dbReference type="SUPFAM" id="SSF56349">
    <property type="entry name" value="DNA breaking-rejoining enzymes"/>
    <property type="match status" value="1"/>
</dbReference>
<proteinExistence type="predicted"/>
<evidence type="ECO:0000313" key="2">
    <source>
        <dbReference type="Proteomes" id="UP001314205"/>
    </source>
</evidence>